<keyword evidence="3" id="KW-1185">Reference proteome</keyword>
<evidence type="ECO:0000256" key="1">
    <source>
        <dbReference type="SAM" id="Phobius"/>
    </source>
</evidence>
<keyword evidence="1" id="KW-0472">Membrane</keyword>
<keyword evidence="1" id="KW-0812">Transmembrane</keyword>
<dbReference type="Proteomes" id="UP000015503">
    <property type="component" value="Chromosome"/>
</dbReference>
<gene>
    <name evidence="2" type="ORF">PCA10_20780</name>
</gene>
<reference evidence="2 3" key="1">
    <citation type="journal article" date="2013" name="Genome Announc.">
        <title>Complete Genome Sequence of the Carbazole Degrader Pseudomonas resinovorans Strain CA10 (NBRC 106553).</title>
        <authorList>
            <person name="Shintani M."/>
            <person name="Hosoyama A."/>
            <person name="Ohji S."/>
            <person name="Tsuchikane K."/>
            <person name="Takarada H."/>
            <person name="Yamazoe A."/>
            <person name="Fujita N."/>
            <person name="Nojiri H."/>
        </authorList>
    </citation>
    <scope>NUCLEOTIDE SEQUENCE [LARGE SCALE GENOMIC DNA]</scope>
    <source>
        <strain evidence="2 3">NBRC 106553</strain>
    </source>
</reference>
<dbReference type="STRING" id="1245471.PCA10_20780"/>
<sequence>MSEETPERGPSPRRLSASLLGLLHGHVELFGIELQEQKAKTLSMLLLGGLMLVFALLLLIALSVLVLALLWDNWRLEATIGLVLFYLLATLYCGWRLRAAVDDEASPFGATLEELARDKERLLP</sequence>
<dbReference type="eggNOG" id="COG5393">
    <property type="taxonomic scope" value="Bacteria"/>
</dbReference>
<dbReference type="KEGG" id="pre:PCA10_20780"/>
<dbReference type="OrthoDB" id="6920233at2"/>
<dbReference type="Pfam" id="PF07332">
    <property type="entry name" value="Phage_holin_3_6"/>
    <property type="match status" value="1"/>
</dbReference>
<dbReference type="RefSeq" id="WP_016492010.1">
    <property type="nucleotide sequence ID" value="NC_021499.1"/>
</dbReference>
<proteinExistence type="predicted"/>
<protein>
    <recommendedName>
        <fullName evidence="4">Membrane protein YqjE</fullName>
    </recommendedName>
</protein>
<name>S6AHP4_METRE</name>
<organism evidence="2 3">
    <name type="scientific">Metapseudomonas resinovorans NBRC 106553</name>
    <dbReference type="NCBI Taxonomy" id="1245471"/>
    <lineage>
        <taxon>Bacteria</taxon>
        <taxon>Pseudomonadati</taxon>
        <taxon>Pseudomonadota</taxon>
        <taxon>Gammaproteobacteria</taxon>
        <taxon>Pseudomonadales</taxon>
        <taxon>Pseudomonadaceae</taxon>
        <taxon>Metapseudomonas</taxon>
    </lineage>
</organism>
<evidence type="ECO:0000313" key="2">
    <source>
        <dbReference type="EMBL" id="BAN47810.1"/>
    </source>
</evidence>
<feature type="transmembrane region" description="Helical" evidence="1">
    <location>
        <begin position="76"/>
        <end position="95"/>
    </location>
</feature>
<dbReference type="EMBL" id="AP013068">
    <property type="protein sequence ID" value="BAN47810.1"/>
    <property type="molecule type" value="Genomic_DNA"/>
</dbReference>
<dbReference type="AlphaFoldDB" id="S6AHP4"/>
<dbReference type="InterPro" id="IPR009937">
    <property type="entry name" value="Phage_holin_3_6"/>
</dbReference>
<keyword evidence="1" id="KW-1133">Transmembrane helix</keyword>
<dbReference type="PATRIC" id="fig|1245471.3.peg.2095"/>
<dbReference type="HOGENOM" id="CLU_136851_1_0_6"/>
<accession>S6AHP4</accession>
<evidence type="ECO:0008006" key="4">
    <source>
        <dbReference type="Google" id="ProtNLM"/>
    </source>
</evidence>
<evidence type="ECO:0000313" key="3">
    <source>
        <dbReference type="Proteomes" id="UP000015503"/>
    </source>
</evidence>
<feature type="transmembrane region" description="Helical" evidence="1">
    <location>
        <begin position="44"/>
        <end position="70"/>
    </location>
</feature>